<keyword evidence="1" id="KW-0067">ATP-binding</keyword>
<keyword evidence="1" id="KW-0378">Hydrolase</keyword>
<dbReference type="GO" id="GO:0016787">
    <property type="term" value="F:hydrolase activity"/>
    <property type="evidence" value="ECO:0007669"/>
    <property type="project" value="UniProtKB-KW"/>
</dbReference>
<dbReference type="Gene3D" id="3.40.50.300">
    <property type="entry name" value="P-loop containing nucleotide triphosphate hydrolases"/>
    <property type="match status" value="1"/>
</dbReference>
<keyword evidence="1" id="KW-0234">DNA repair</keyword>
<dbReference type="Pfam" id="PF05970">
    <property type="entry name" value="PIF1"/>
    <property type="match status" value="1"/>
</dbReference>
<dbReference type="EC" id="5.6.2.3" evidence="1"/>
<comment type="similarity">
    <text evidence="1">Belongs to the helicase family.</text>
</comment>
<reference evidence="3" key="1">
    <citation type="submission" date="2023-03" db="EMBL/GenBank/DDBJ databases">
        <authorList>
            <person name="Julca I."/>
        </authorList>
    </citation>
    <scope>NUCLEOTIDE SEQUENCE</scope>
</reference>
<dbReference type="GO" id="GO:0043139">
    <property type="term" value="F:5'-3' DNA helicase activity"/>
    <property type="evidence" value="ECO:0007669"/>
    <property type="project" value="UniProtKB-EC"/>
</dbReference>
<dbReference type="GO" id="GO:0006281">
    <property type="term" value="P:DNA repair"/>
    <property type="evidence" value="ECO:0007669"/>
    <property type="project" value="UniProtKB-KW"/>
</dbReference>
<dbReference type="AlphaFoldDB" id="A0AAV1DWT3"/>
<dbReference type="GO" id="GO:0005524">
    <property type="term" value="F:ATP binding"/>
    <property type="evidence" value="ECO:0007669"/>
    <property type="project" value="UniProtKB-KW"/>
</dbReference>
<comment type="catalytic activity">
    <reaction evidence="1">
        <text>ATP + H2O = ADP + phosphate + H(+)</text>
        <dbReference type="Rhea" id="RHEA:13065"/>
        <dbReference type="ChEBI" id="CHEBI:15377"/>
        <dbReference type="ChEBI" id="CHEBI:15378"/>
        <dbReference type="ChEBI" id="CHEBI:30616"/>
        <dbReference type="ChEBI" id="CHEBI:43474"/>
        <dbReference type="ChEBI" id="CHEBI:456216"/>
        <dbReference type="EC" id="5.6.2.3"/>
    </reaction>
</comment>
<dbReference type="PANTHER" id="PTHR10492">
    <property type="match status" value="1"/>
</dbReference>
<dbReference type="GO" id="GO:0006310">
    <property type="term" value="P:DNA recombination"/>
    <property type="evidence" value="ECO:0007669"/>
    <property type="project" value="UniProtKB-KW"/>
</dbReference>
<accession>A0AAV1DWT3</accession>
<gene>
    <name evidence="3" type="ORF">OLC1_LOCUS19600</name>
</gene>
<dbReference type="PANTHER" id="PTHR10492:SF100">
    <property type="entry name" value="ATP-DEPENDENT DNA HELICASE"/>
    <property type="match status" value="1"/>
</dbReference>
<evidence type="ECO:0000259" key="2">
    <source>
        <dbReference type="Pfam" id="PF05970"/>
    </source>
</evidence>
<evidence type="ECO:0000313" key="3">
    <source>
        <dbReference type="EMBL" id="CAI9112388.1"/>
    </source>
</evidence>
<comment type="cofactor">
    <cofactor evidence="1">
        <name>Mg(2+)</name>
        <dbReference type="ChEBI" id="CHEBI:18420"/>
    </cofactor>
</comment>
<protein>
    <recommendedName>
        <fullName evidence="1">ATP-dependent DNA helicase</fullName>
        <ecNumber evidence="1">5.6.2.3</ecNumber>
    </recommendedName>
</protein>
<feature type="domain" description="DNA helicase Pif1-like DEAD-box helicase" evidence="2">
    <location>
        <begin position="178"/>
        <end position="343"/>
    </location>
</feature>
<dbReference type="SUPFAM" id="SSF52540">
    <property type="entry name" value="P-loop containing nucleoside triphosphate hydrolases"/>
    <property type="match status" value="1"/>
</dbReference>
<dbReference type="InterPro" id="IPR010285">
    <property type="entry name" value="DNA_helicase_pif1-like_DEAD"/>
</dbReference>
<organism evidence="3 4">
    <name type="scientific">Oldenlandia corymbosa var. corymbosa</name>
    <dbReference type="NCBI Taxonomy" id="529605"/>
    <lineage>
        <taxon>Eukaryota</taxon>
        <taxon>Viridiplantae</taxon>
        <taxon>Streptophyta</taxon>
        <taxon>Embryophyta</taxon>
        <taxon>Tracheophyta</taxon>
        <taxon>Spermatophyta</taxon>
        <taxon>Magnoliopsida</taxon>
        <taxon>eudicotyledons</taxon>
        <taxon>Gunneridae</taxon>
        <taxon>Pentapetalae</taxon>
        <taxon>asterids</taxon>
        <taxon>lamiids</taxon>
        <taxon>Gentianales</taxon>
        <taxon>Rubiaceae</taxon>
        <taxon>Rubioideae</taxon>
        <taxon>Spermacoceae</taxon>
        <taxon>Hedyotis-Oldenlandia complex</taxon>
        <taxon>Oldenlandia</taxon>
    </lineage>
</organism>
<dbReference type="InterPro" id="IPR027417">
    <property type="entry name" value="P-loop_NTPase"/>
</dbReference>
<keyword evidence="1" id="KW-0547">Nucleotide-binding</keyword>
<evidence type="ECO:0000256" key="1">
    <source>
        <dbReference type="RuleBase" id="RU363044"/>
    </source>
</evidence>
<dbReference type="GO" id="GO:0000723">
    <property type="term" value="P:telomere maintenance"/>
    <property type="evidence" value="ECO:0007669"/>
    <property type="project" value="InterPro"/>
</dbReference>
<name>A0AAV1DWT3_OLDCO</name>
<keyword evidence="4" id="KW-1185">Reference proteome</keyword>
<dbReference type="Proteomes" id="UP001161247">
    <property type="component" value="Chromosome 7"/>
</dbReference>
<dbReference type="EMBL" id="OX459124">
    <property type="protein sequence ID" value="CAI9112388.1"/>
    <property type="molecule type" value="Genomic_DNA"/>
</dbReference>
<proteinExistence type="inferred from homology"/>
<evidence type="ECO:0000313" key="4">
    <source>
        <dbReference type="Proteomes" id="UP001161247"/>
    </source>
</evidence>
<sequence length="348" mass="39658">MVTVSPRDGERYYLSLLLSHVRCPKSFVDLRTVNGRQFVTYRETTIELGLLNSDSYIEETLEEACTHQLPITLRSLFAILLVWGSPDNLRKLWEAYKDELSFDFCRKYLDTRKTTLCIEKQTLKSINSYLRQMSKRLTDFGFKASEYDVEDEPNWTREDEAERDFRVSPEETCLHERLNDDRRKAYDLIVEAIYSNNARSFFLDGPGGTGKTFLYRALLATVRSKGHIAASALPGGQTAHSRFKLPVDDKEGSTCQLSKQISVAKLIIDSKLIVWDEASMAKRALLESFDIVLKDLMSSQKSFGGKVVVFGGDFRQTLPVIPNSSRQDTVEACIINSYLWPTIPTNSQ</sequence>
<keyword evidence="1" id="KW-0227">DNA damage</keyword>
<keyword evidence="1" id="KW-0233">DNA recombination</keyword>
<keyword evidence="1" id="KW-0347">Helicase</keyword>